<dbReference type="Proteomes" id="UP000887576">
    <property type="component" value="Unplaced"/>
</dbReference>
<reference evidence="2" key="1">
    <citation type="submission" date="2022-11" db="UniProtKB">
        <authorList>
            <consortium name="WormBaseParasite"/>
        </authorList>
    </citation>
    <scope>IDENTIFICATION</scope>
</reference>
<sequence length="250" mass="29546">MVILFRTYPFHVHLWIFLVNLVVIIMFYTALRFTIILYGFYRYSHDWQTILLWLGYIRYIAVFTEAADIFCIVCERSFAAKFLKKYEKFKCYPVPILCIVASWLLMSFLVIYTRHFALFSYSIVLGIVFVLSVASAVMMLALFIRIRKARKERMKKWSPEQTLSKRYQMKENIRSSRFLLPLRPIVHRADFHCQRTLRLQKPAFDADSDGIESGFDDGFGRGRPHSCPIGAGLRNAWEMAEAHRFNRRPN</sequence>
<accession>A0AC34R5G0</accession>
<evidence type="ECO:0000313" key="2">
    <source>
        <dbReference type="WBParaSite" id="JU765_v2.g3675.t1"/>
    </source>
</evidence>
<evidence type="ECO:0000313" key="1">
    <source>
        <dbReference type="Proteomes" id="UP000887576"/>
    </source>
</evidence>
<dbReference type="WBParaSite" id="JU765_v2.g3675.t1">
    <property type="protein sequence ID" value="JU765_v2.g3675.t1"/>
    <property type="gene ID" value="JU765_v2.g3675"/>
</dbReference>
<proteinExistence type="predicted"/>
<name>A0AC34R5G0_9BILA</name>
<organism evidence="1 2">
    <name type="scientific">Panagrolaimus sp. JU765</name>
    <dbReference type="NCBI Taxonomy" id="591449"/>
    <lineage>
        <taxon>Eukaryota</taxon>
        <taxon>Metazoa</taxon>
        <taxon>Ecdysozoa</taxon>
        <taxon>Nematoda</taxon>
        <taxon>Chromadorea</taxon>
        <taxon>Rhabditida</taxon>
        <taxon>Tylenchina</taxon>
        <taxon>Panagrolaimomorpha</taxon>
        <taxon>Panagrolaimoidea</taxon>
        <taxon>Panagrolaimidae</taxon>
        <taxon>Panagrolaimus</taxon>
    </lineage>
</organism>
<protein>
    <submittedName>
        <fullName evidence="2">Uncharacterized protein</fullName>
    </submittedName>
</protein>